<keyword evidence="3" id="KW-0805">Transcription regulation</keyword>
<sequence>MGRSPCCDKTRVKRGPWSQEEDAILRSFVQRFGNAGSWIALPQKAGLKRCGKSCRLRWLNYLRPELRHGGFTDEEDNLILSLYGELGSKWSVIASKLPGRTDNDVKNYWNTKLKKRYLASTKEAGKPPSSPPAAPPSGDDSAAAAGSDHQAQQDEPLLPLTPPALTDLDTAFADSGAAVVDDDMLLFKSEQLYAELVGLVEKQLQTTTGQSTGRDEASTATPLSASFSSGTSSSPTVSSSGSCTLWPMDVHDTTLLSESTTGLFDAYGVGDAFGEAALPAYSFQDLLAASSYDDVTAAVAQDLLYYQ</sequence>
<dbReference type="GO" id="GO:0005634">
    <property type="term" value="C:nucleus"/>
    <property type="evidence" value="ECO:0007669"/>
    <property type="project" value="UniProtKB-SubCell"/>
</dbReference>
<evidence type="ECO:0000259" key="9">
    <source>
        <dbReference type="PROSITE" id="PS51294"/>
    </source>
</evidence>
<dbReference type="GO" id="GO:0003677">
    <property type="term" value="F:DNA binding"/>
    <property type="evidence" value="ECO:0007669"/>
    <property type="project" value="UniProtKB-KW"/>
</dbReference>
<evidence type="ECO:0000256" key="7">
    <source>
        <dbReference type="SAM" id="MobiDB-lite"/>
    </source>
</evidence>
<dbReference type="AlphaFoldDB" id="A0A811NY19"/>
<feature type="region of interest" description="Disordered" evidence="7">
    <location>
        <begin position="120"/>
        <end position="163"/>
    </location>
</feature>
<evidence type="ECO:0000256" key="3">
    <source>
        <dbReference type="ARBA" id="ARBA00023015"/>
    </source>
</evidence>
<protein>
    <submittedName>
        <fullName evidence="10">Uncharacterized protein</fullName>
    </submittedName>
</protein>
<gene>
    <name evidence="10" type="ORF">NCGR_LOCUS20475</name>
</gene>
<feature type="compositionally biased region" description="Low complexity" evidence="7">
    <location>
        <begin position="136"/>
        <end position="148"/>
    </location>
</feature>
<dbReference type="Proteomes" id="UP000604825">
    <property type="component" value="Unassembled WGS sequence"/>
</dbReference>
<accession>A0A811NY19</accession>
<dbReference type="CDD" id="cd00167">
    <property type="entry name" value="SANT"/>
    <property type="match status" value="2"/>
</dbReference>
<dbReference type="FunFam" id="1.10.10.60:FF:000015">
    <property type="entry name" value="Transcription factor RAX3"/>
    <property type="match status" value="1"/>
</dbReference>
<evidence type="ECO:0000256" key="4">
    <source>
        <dbReference type="ARBA" id="ARBA00023125"/>
    </source>
</evidence>
<dbReference type="Gene3D" id="1.10.10.60">
    <property type="entry name" value="Homeodomain-like"/>
    <property type="match status" value="2"/>
</dbReference>
<keyword evidence="11" id="KW-1185">Reference proteome</keyword>
<dbReference type="SUPFAM" id="SSF46689">
    <property type="entry name" value="Homeodomain-like"/>
    <property type="match status" value="1"/>
</dbReference>
<feature type="compositionally biased region" description="Polar residues" evidence="7">
    <location>
        <begin position="206"/>
        <end position="223"/>
    </location>
</feature>
<comment type="subcellular location">
    <subcellularLocation>
        <location evidence="1">Nucleus</location>
    </subcellularLocation>
</comment>
<dbReference type="SMART" id="SM00717">
    <property type="entry name" value="SANT"/>
    <property type="match status" value="2"/>
</dbReference>
<dbReference type="FunFam" id="1.10.10.60:FF:000475">
    <property type="entry name" value="Transcription factor MYB36"/>
    <property type="match status" value="1"/>
</dbReference>
<proteinExistence type="predicted"/>
<reference evidence="10" key="1">
    <citation type="submission" date="2020-10" db="EMBL/GenBank/DDBJ databases">
        <authorList>
            <person name="Han B."/>
            <person name="Lu T."/>
            <person name="Zhao Q."/>
            <person name="Huang X."/>
            <person name="Zhao Y."/>
        </authorList>
    </citation>
    <scope>NUCLEOTIDE SEQUENCE</scope>
</reference>
<dbReference type="InterPro" id="IPR001005">
    <property type="entry name" value="SANT/Myb"/>
</dbReference>
<feature type="compositionally biased region" description="Low complexity" evidence="7">
    <location>
        <begin position="224"/>
        <end position="239"/>
    </location>
</feature>
<evidence type="ECO:0000256" key="2">
    <source>
        <dbReference type="ARBA" id="ARBA00022737"/>
    </source>
</evidence>
<evidence type="ECO:0000256" key="1">
    <source>
        <dbReference type="ARBA" id="ARBA00004123"/>
    </source>
</evidence>
<dbReference type="PANTHER" id="PTHR48000">
    <property type="entry name" value="OS09G0431300 PROTEIN"/>
    <property type="match status" value="1"/>
</dbReference>
<organism evidence="10 11">
    <name type="scientific">Miscanthus lutarioriparius</name>
    <dbReference type="NCBI Taxonomy" id="422564"/>
    <lineage>
        <taxon>Eukaryota</taxon>
        <taxon>Viridiplantae</taxon>
        <taxon>Streptophyta</taxon>
        <taxon>Embryophyta</taxon>
        <taxon>Tracheophyta</taxon>
        <taxon>Spermatophyta</taxon>
        <taxon>Magnoliopsida</taxon>
        <taxon>Liliopsida</taxon>
        <taxon>Poales</taxon>
        <taxon>Poaceae</taxon>
        <taxon>PACMAD clade</taxon>
        <taxon>Panicoideae</taxon>
        <taxon>Andropogonodae</taxon>
        <taxon>Andropogoneae</taxon>
        <taxon>Saccharinae</taxon>
        <taxon>Miscanthus</taxon>
    </lineage>
</organism>
<dbReference type="PROSITE" id="PS51294">
    <property type="entry name" value="HTH_MYB"/>
    <property type="match status" value="2"/>
</dbReference>
<keyword evidence="5" id="KW-0804">Transcription</keyword>
<feature type="domain" description="HTH myb-type" evidence="9">
    <location>
        <begin position="63"/>
        <end position="117"/>
    </location>
</feature>
<dbReference type="InterPro" id="IPR017930">
    <property type="entry name" value="Myb_dom"/>
</dbReference>
<feature type="region of interest" description="Disordered" evidence="7">
    <location>
        <begin position="206"/>
        <end position="239"/>
    </location>
</feature>
<keyword evidence="6" id="KW-0539">Nucleus</keyword>
<evidence type="ECO:0000313" key="10">
    <source>
        <dbReference type="EMBL" id="CAD6230076.1"/>
    </source>
</evidence>
<dbReference type="EMBL" id="CAJGYO010000005">
    <property type="protein sequence ID" value="CAD6230076.1"/>
    <property type="molecule type" value="Genomic_DNA"/>
</dbReference>
<dbReference type="PANTHER" id="PTHR48000:SF66">
    <property type="entry name" value="OS01G0722300 PROTEIN"/>
    <property type="match status" value="1"/>
</dbReference>
<dbReference type="OrthoDB" id="2143914at2759"/>
<dbReference type="InterPro" id="IPR009057">
    <property type="entry name" value="Homeodomain-like_sf"/>
</dbReference>
<evidence type="ECO:0000256" key="6">
    <source>
        <dbReference type="ARBA" id="ARBA00023242"/>
    </source>
</evidence>
<evidence type="ECO:0000313" key="11">
    <source>
        <dbReference type="Proteomes" id="UP000604825"/>
    </source>
</evidence>
<evidence type="ECO:0000256" key="5">
    <source>
        <dbReference type="ARBA" id="ARBA00023163"/>
    </source>
</evidence>
<dbReference type="PROSITE" id="PS50090">
    <property type="entry name" value="MYB_LIKE"/>
    <property type="match status" value="2"/>
</dbReference>
<name>A0A811NY19_9POAL</name>
<evidence type="ECO:0000259" key="8">
    <source>
        <dbReference type="PROSITE" id="PS50090"/>
    </source>
</evidence>
<feature type="domain" description="Myb-like" evidence="8">
    <location>
        <begin position="9"/>
        <end position="62"/>
    </location>
</feature>
<dbReference type="Pfam" id="PF00249">
    <property type="entry name" value="Myb_DNA-binding"/>
    <property type="match status" value="2"/>
</dbReference>
<comment type="caution">
    <text evidence="10">The sequence shown here is derived from an EMBL/GenBank/DDBJ whole genome shotgun (WGS) entry which is preliminary data.</text>
</comment>
<keyword evidence="4" id="KW-0238">DNA-binding</keyword>
<keyword evidence="2" id="KW-0677">Repeat</keyword>
<feature type="domain" description="HTH myb-type" evidence="9">
    <location>
        <begin position="9"/>
        <end position="62"/>
    </location>
</feature>
<feature type="domain" description="Myb-like" evidence="8">
    <location>
        <begin position="63"/>
        <end position="113"/>
    </location>
</feature>